<dbReference type="AlphaFoldDB" id="A0A839UMZ9"/>
<gene>
    <name evidence="1" type="ORF">FHS30_000003</name>
</gene>
<reference evidence="1 2" key="1">
    <citation type="submission" date="2020-08" db="EMBL/GenBank/DDBJ databases">
        <title>Genomic Encyclopedia of Type Strains, Phase III (KMG-III): the genomes of soil and plant-associated and newly described type strains.</title>
        <authorList>
            <person name="Whitman W."/>
        </authorList>
    </citation>
    <scope>NUCLEOTIDE SEQUENCE [LARGE SCALE GENOMIC DNA]</scope>
    <source>
        <strain evidence="1 2">CECT 8571</strain>
    </source>
</reference>
<dbReference type="Proteomes" id="UP000559987">
    <property type="component" value="Unassembled WGS sequence"/>
</dbReference>
<keyword evidence="2" id="KW-1185">Reference proteome</keyword>
<name>A0A839UMZ9_9GAMM</name>
<dbReference type="EMBL" id="JACHXZ010000001">
    <property type="protein sequence ID" value="MBB3166827.1"/>
    <property type="molecule type" value="Genomic_DNA"/>
</dbReference>
<sequence length="150" mass="17156">MKLNIEYKVKGAGWAEVSISDGTRSVDAAVSYMHDSLSELAEMALSIKSGHRESKVVFMDEPGELQFLVKVVGEEARYELRWYKHWASLGMGSESKYEVELKGRCPASRIIHQITNVLWEIYDGVGEAGYKKLWCQHEFPARLYHELKNT</sequence>
<dbReference type="RefSeq" id="WP_183907181.1">
    <property type="nucleotide sequence ID" value="NZ_JACHXZ010000001.1"/>
</dbReference>
<organism evidence="1 2">
    <name type="scientific">Simiduia aestuariiviva</name>
    <dbReference type="NCBI Taxonomy" id="1510459"/>
    <lineage>
        <taxon>Bacteria</taxon>
        <taxon>Pseudomonadati</taxon>
        <taxon>Pseudomonadota</taxon>
        <taxon>Gammaproteobacteria</taxon>
        <taxon>Cellvibrionales</taxon>
        <taxon>Cellvibrionaceae</taxon>
        <taxon>Simiduia</taxon>
    </lineage>
</organism>
<protein>
    <submittedName>
        <fullName evidence="1">Uncharacterized protein</fullName>
    </submittedName>
</protein>
<evidence type="ECO:0000313" key="1">
    <source>
        <dbReference type="EMBL" id="MBB3166827.1"/>
    </source>
</evidence>
<evidence type="ECO:0000313" key="2">
    <source>
        <dbReference type="Proteomes" id="UP000559987"/>
    </source>
</evidence>
<proteinExistence type="predicted"/>
<comment type="caution">
    <text evidence="1">The sequence shown here is derived from an EMBL/GenBank/DDBJ whole genome shotgun (WGS) entry which is preliminary data.</text>
</comment>
<accession>A0A839UMZ9</accession>